<reference evidence="3 4" key="1">
    <citation type="journal article" date="2007" name="Int. J. Syst. Evol. Microbiol.">
        <title>Paenibacillus ginsengarvi sp. nov., isolated from soil from ginseng cultivation.</title>
        <authorList>
            <person name="Yoon M.H."/>
            <person name="Ten L.N."/>
            <person name="Im W.T."/>
        </authorList>
    </citation>
    <scope>NUCLEOTIDE SEQUENCE [LARGE SCALE GENOMIC DNA]</scope>
    <source>
        <strain evidence="3 4">KCTC 13059</strain>
    </source>
</reference>
<dbReference type="EMBL" id="RBAH01000043">
    <property type="protein sequence ID" value="RKN64303.1"/>
    <property type="molecule type" value="Genomic_DNA"/>
</dbReference>
<name>A0A3B0AUU9_9BACL</name>
<comment type="caution">
    <text evidence="3">The sequence shown here is derived from an EMBL/GenBank/DDBJ whole genome shotgun (WGS) entry which is preliminary data.</text>
</comment>
<evidence type="ECO:0000313" key="3">
    <source>
        <dbReference type="EMBL" id="RKN64303.1"/>
    </source>
</evidence>
<dbReference type="Pfam" id="PF18164">
    <property type="entry name" value="GNAT_C"/>
    <property type="match status" value="1"/>
</dbReference>
<dbReference type="AlphaFoldDB" id="A0A3B0AUU9"/>
<dbReference type="OrthoDB" id="2139859at2"/>
<dbReference type="Pfam" id="PF18082">
    <property type="entry name" value="NAT_N"/>
    <property type="match status" value="1"/>
</dbReference>
<evidence type="ECO:0008006" key="5">
    <source>
        <dbReference type="Google" id="ProtNLM"/>
    </source>
</evidence>
<organism evidence="3 4">
    <name type="scientific">Paenibacillus ginsengarvi</name>
    <dbReference type="NCBI Taxonomy" id="400777"/>
    <lineage>
        <taxon>Bacteria</taxon>
        <taxon>Bacillati</taxon>
        <taxon>Bacillota</taxon>
        <taxon>Bacilli</taxon>
        <taxon>Bacillales</taxon>
        <taxon>Paenibacillaceae</taxon>
        <taxon>Paenibacillus</taxon>
    </lineage>
</organism>
<protein>
    <recommendedName>
        <fullName evidence="5">GNAT-like C-terminal domain-containing protein</fullName>
    </recommendedName>
</protein>
<sequence>MLGDWLKGLAAEDGVVDFLQPAYMERACREIRLPEEAAQAIQHEAALIREDERLAALARQFHRELFVDKTEPANETNKRLLESGPHGAMLAAVVYMGALPQMINIYKAKGISERIWIDTLGDMAIWMQQYYSEHGEWGLGQVGWLIRHMTGRLFQLGRFQFAFMAYNKPFKAFRNRSSGVIAVLAESGVRFRADGQADGTNGVYDPEGGWLSVYDYDGKVHTGNPIANAAAVREPVRLSDREWELVLQPGDNVLDVHIPASGKMTYELCRESYRTAIAFAAEFYPGNPFKGFVCSSWLLAPQLPRLLPADSNIVRFQSDYNVTPVKSDEKQTLERVFGFGTKLEDLPSFPRDTSLQKTVYDYLASGGFIHGAAGFILKESVL</sequence>
<feature type="domain" description="GNAT-like C-terminal" evidence="2">
    <location>
        <begin position="153"/>
        <end position="375"/>
    </location>
</feature>
<feature type="domain" description="N-acyltransferase N-terminal" evidence="1">
    <location>
        <begin position="24"/>
        <end position="151"/>
    </location>
</feature>
<keyword evidence="4" id="KW-1185">Reference proteome</keyword>
<proteinExistence type="predicted"/>
<evidence type="ECO:0000259" key="1">
    <source>
        <dbReference type="Pfam" id="PF18082"/>
    </source>
</evidence>
<dbReference type="InterPro" id="IPR041644">
    <property type="entry name" value="GNAT_C"/>
</dbReference>
<gene>
    <name evidence="3" type="ORF">D7M11_33990</name>
</gene>
<accession>A0A3B0AUU9</accession>
<dbReference type="Proteomes" id="UP000282311">
    <property type="component" value="Unassembled WGS sequence"/>
</dbReference>
<dbReference type="Gene3D" id="3.40.630.120">
    <property type="match status" value="1"/>
</dbReference>
<evidence type="ECO:0000259" key="2">
    <source>
        <dbReference type="Pfam" id="PF18164"/>
    </source>
</evidence>
<dbReference type="RefSeq" id="WP_120751723.1">
    <property type="nucleotide sequence ID" value="NZ_RBAH01000043.1"/>
</dbReference>
<evidence type="ECO:0000313" key="4">
    <source>
        <dbReference type="Proteomes" id="UP000282311"/>
    </source>
</evidence>
<dbReference type="InterPro" id="IPR041273">
    <property type="entry name" value="NAT_N"/>
</dbReference>